<evidence type="ECO:0000313" key="3">
    <source>
        <dbReference type="EMBL" id="SKA87693.1"/>
    </source>
</evidence>
<dbReference type="GO" id="GO:0016757">
    <property type="term" value="F:glycosyltransferase activity"/>
    <property type="evidence" value="ECO:0007669"/>
    <property type="project" value="InterPro"/>
</dbReference>
<organism evidence="3 4">
    <name type="scientific">Paucidesulfovibrio gracilis DSM 16080</name>
    <dbReference type="NCBI Taxonomy" id="1121449"/>
    <lineage>
        <taxon>Bacteria</taxon>
        <taxon>Pseudomonadati</taxon>
        <taxon>Thermodesulfobacteriota</taxon>
        <taxon>Desulfovibrionia</taxon>
        <taxon>Desulfovibrionales</taxon>
        <taxon>Desulfovibrionaceae</taxon>
        <taxon>Paucidesulfovibrio</taxon>
    </lineage>
</organism>
<dbReference type="Pfam" id="PF00534">
    <property type="entry name" value="Glycos_transf_1"/>
    <property type="match status" value="1"/>
</dbReference>
<dbReference type="SUPFAM" id="SSF53756">
    <property type="entry name" value="UDP-Glycosyltransferase/glycogen phosphorylase"/>
    <property type="match status" value="1"/>
</dbReference>
<evidence type="ECO:0000259" key="2">
    <source>
        <dbReference type="Pfam" id="PF13579"/>
    </source>
</evidence>
<dbReference type="Pfam" id="PF13579">
    <property type="entry name" value="Glyco_trans_4_4"/>
    <property type="match status" value="1"/>
</dbReference>
<gene>
    <name evidence="3" type="ORF">SAMN02745704_02071</name>
</gene>
<dbReference type="InterPro" id="IPR028098">
    <property type="entry name" value="Glyco_trans_4-like_N"/>
</dbReference>
<dbReference type="InterPro" id="IPR001296">
    <property type="entry name" value="Glyco_trans_1"/>
</dbReference>
<dbReference type="InterPro" id="IPR050194">
    <property type="entry name" value="Glycosyltransferase_grp1"/>
</dbReference>
<evidence type="ECO:0000259" key="1">
    <source>
        <dbReference type="Pfam" id="PF00534"/>
    </source>
</evidence>
<dbReference type="OrthoDB" id="9804196at2"/>
<feature type="domain" description="Glycosyltransferase subfamily 4-like N-terminal" evidence="2">
    <location>
        <begin position="53"/>
        <end position="167"/>
    </location>
</feature>
<accession>A0A1T4XDQ4</accession>
<dbReference type="Gene3D" id="3.40.50.2000">
    <property type="entry name" value="Glycogen Phosphorylase B"/>
    <property type="match status" value="2"/>
</dbReference>
<sequence>MKFAYVKSGNTLKEYAAHRDPTHPGQSGPEGYLPQLLSVLDQVPGLLISTGEPPEAAAQPGAPLHLRGVGGAGSVRRACRIFTALLRERPDVIICGEPSLALAASTLAATLLRATLIFSSHNDLEARRPTARQRLQARLNAFCLRRAAACVCHGPFLTDQLARIRGGQQGLFPFDRGTQLPDQCAAPDPDGPRNVLYLGRVETDKGAFDLLEAMTPLLRDLEQPRLVYVGGGGGLADLEAEIRKRGLTDRVTLAGHAPHRDVARYLAQAWVTATPTRTSFPEGRCMTAVESLDCGVPVVAPRFGPFAFFIRHEEAGLLHEPDSVTDLRRQLERVLLDADLRERLSKTALQTRAQRTGPDDFPSALAKALRFAGFALKDNTKDNA</sequence>
<dbReference type="PANTHER" id="PTHR45947">
    <property type="entry name" value="SULFOQUINOVOSYL TRANSFERASE SQD2"/>
    <property type="match status" value="1"/>
</dbReference>
<dbReference type="RefSeq" id="WP_159447200.1">
    <property type="nucleotide sequence ID" value="NZ_FUYC01000010.1"/>
</dbReference>
<protein>
    <submittedName>
        <fullName evidence="3">Glycosyltransferase involved in cell wall bisynthesis</fullName>
    </submittedName>
</protein>
<proteinExistence type="predicted"/>
<feature type="domain" description="Glycosyl transferase family 1" evidence="1">
    <location>
        <begin position="189"/>
        <end position="348"/>
    </location>
</feature>
<dbReference type="Proteomes" id="UP000190027">
    <property type="component" value="Unassembled WGS sequence"/>
</dbReference>
<dbReference type="AlphaFoldDB" id="A0A1T4XDQ4"/>
<keyword evidence="3" id="KW-0808">Transferase</keyword>
<reference evidence="3 4" key="1">
    <citation type="submission" date="2017-02" db="EMBL/GenBank/DDBJ databases">
        <authorList>
            <person name="Peterson S.W."/>
        </authorList>
    </citation>
    <scope>NUCLEOTIDE SEQUENCE [LARGE SCALE GENOMIC DNA]</scope>
    <source>
        <strain evidence="3 4">DSM 16080</strain>
    </source>
</reference>
<dbReference type="PANTHER" id="PTHR45947:SF3">
    <property type="entry name" value="SULFOQUINOVOSYL TRANSFERASE SQD2"/>
    <property type="match status" value="1"/>
</dbReference>
<dbReference type="STRING" id="1121449.SAMN02745704_02071"/>
<evidence type="ECO:0000313" key="4">
    <source>
        <dbReference type="Proteomes" id="UP000190027"/>
    </source>
</evidence>
<name>A0A1T4XDQ4_9BACT</name>
<dbReference type="EMBL" id="FUYC01000010">
    <property type="protein sequence ID" value="SKA87693.1"/>
    <property type="molecule type" value="Genomic_DNA"/>
</dbReference>
<keyword evidence="4" id="KW-1185">Reference proteome</keyword>
<dbReference type="CDD" id="cd03801">
    <property type="entry name" value="GT4_PimA-like"/>
    <property type="match status" value="1"/>
</dbReference>